<dbReference type="InterPro" id="IPR002508">
    <property type="entry name" value="MurNAc-LAA_cat"/>
</dbReference>
<comment type="caution">
    <text evidence="3">The sequence shown here is derived from an EMBL/GenBank/DDBJ whole genome shotgun (WGS) entry which is preliminary data.</text>
</comment>
<dbReference type="GO" id="GO:0030288">
    <property type="term" value="C:outer membrane-bounded periplasmic space"/>
    <property type="evidence" value="ECO:0007669"/>
    <property type="project" value="TreeGrafter"/>
</dbReference>
<evidence type="ECO:0000313" key="3">
    <source>
        <dbReference type="EMBL" id="OIJ13057.1"/>
    </source>
</evidence>
<keyword evidence="1" id="KW-0378">Hydrolase</keyword>
<dbReference type="PANTHER" id="PTHR30404:SF0">
    <property type="entry name" value="N-ACETYLMURAMOYL-L-ALANINE AMIDASE AMIC"/>
    <property type="match status" value="1"/>
</dbReference>
<dbReference type="Pfam" id="PF01520">
    <property type="entry name" value="Amidase_3"/>
    <property type="match status" value="1"/>
</dbReference>
<dbReference type="Gene3D" id="3.40.630.40">
    <property type="entry name" value="Zn-dependent exopeptidases"/>
    <property type="match status" value="1"/>
</dbReference>
<evidence type="ECO:0000259" key="2">
    <source>
        <dbReference type="SMART" id="SM00646"/>
    </source>
</evidence>
<proteinExistence type="predicted"/>
<dbReference type="InterPro" id="IPR050695">
    <property type="entry name" value="N-acetylmuramoyl_amidase_3"/>
</dbReference>
<dbReference type="PANTHER" id="PTHR30404">
    <property type="entry name" value="N-ACETYLMURAMOYL-L-ALANINE AMIDASE"/>
    <property type="match status" value="1"/>
</dbReference>
<dbReference type="GO" id="GO:0009253">
    <property type="term" value="P:peptidoglycan catabolic process"/>
    <property type="evidence" value="ECO:0007669"/>
    <property type="project" value="InterPro"/>
</dbReference>
<dbReference type="CDD" id="cd02696">
    <property type="entry name" value="MurNAc-LAA"/>
    <property type="match status" value="1"/>
</dbReference>
<protein>
    <recommendedName>
        <fullName evidence="2">MurNAc-LAA domain-containing protein</fullName>
    </recommendedName>
</protein>
<evidence type="ECO:0000256" key="1">
    <source>
        <dbReference type="ARBA" id="ARBA00022801"/>
    </source>
</evidence>
<feature type="domain" description="MurNAc-LAA" evidence="2">
    <location>
        <begin position="108"/>
        <end position="217"/>
    </location>
</feature>
<keyword evidence="4" id="KW-1185">Reference proteome</keyword>
<dbReference type="GO" id="GO:0008745">
    <property type="term" value="F:N-acetylmuramoyl-L-alanine amidase activity"/>
    <property type="evidence" value="ECO:0007669"/>
    <property type="project" value="InterPro"/>
</dbReference>
<name>A0A1S2LN00_9BACI</name>
<dbReference type="AlphaFoldDB" id="A0A1S2LN00"/>
<dbReference type="RefSeq" id="WP_071309655.1">
    <property type="nucleotide sequence ID" value="NZ_MLQR01000029.1"/>
</dbReference>
<organism evidence="3 4">
    <name type="scientific">Anaerobacillus alkalilacustris</name>
    <dbReference type="NCBI Taxonomy" id="393763"/>
    <lineage>
        <taxon>Bacteria</taxon>
        <taxon>Bacillati</taxon>
        <taxon>Bacillota</taxon>
        <taxon>Bacilli</taxon>
        <taxon>Bacillales</taxon>
        <taxon>Bacillaceae</taxon>
        <taxon>Anaerobacillus</taxon>
    </lineage>
</organism>
<evidence type="ECO:0000313" key="4">
    <source>
        <dbReference type="Proteomes" id="UP000179524"/>
    </source>
</evidence>
<dbReference type="Proteomes" id="UP000179524">
    <property type="component" value="Unassembled WGS sequence"/>
</dbReference>
<dbReference type="EMBL" id="MLQR01000029">
    <property type="protein sequence ID" value="OIJ13057.1"/>
    <property type="molecule type" value="Genomic_DNA"/>
</dbReference>
<reference evidence="3 4" key="1">
    <citation type="submission" date="2016-10" db="EMBL/GenBank/DDBJ databases">
        <title>Draft genome sequences of four alkaliphilic bacteria belonging to the Anaerobacillus genus.</title>
        <authorList>
            <person name="Bassil N.M."/>
            <person name="Lloyd J.R."/>
        </authorList>
    </citation>
    <scope>NUCLEOTIDE SEQUENCE [LARGE SCALE GENOMIC DNA]</scope>
    <source>
        <strain evidence="3 4">DSM 18345</strain>
    </source>
</reference>
<sequence length="231" mass="26448">MVKSLKKVLLLSIIILFFLPSKLSAFAYPDLSPYDIIIDVGHGGIDGGTSANGILEKDLNLDFGIKLYNELKNKSYHVGITRIHDYTLSDDSRLPGLSRHLKDLKQRKLIADALKPKIFISLHVNWSKNKYLRGPVIIYQVSGESYHLANIIQDYLNNYYGIKKYPRKGKPYFLMKNMDMPSIIVELGYLSNNEDFQMLTSDDSQNEIVAAMVRAIEEYFLLYPYDNELGQ</sequence>
<accession>A0A1S2LN00</accession>
<dbReference type="OrthoDB" id="9772024at2"/>
<dbReference type="SMART" id="SM00646">
    <property type="entry name" value="Ami_3"/>
    <property type="match status" value="1"/>
</dbReference>
<dbReference type="SUPFAM" id="SSF53187">
    <property type="entry name" value="Zn-dependent exopeptidases"/>
    <property type="match status" value="1"/>
</dbReference>
<gene>
    <name evidence="3" type="ORF">BKP37_11105</name>
</gene>